<keyword evidence="2" id="KW-0808">Transferase</keyword>
<accession>A0AAE0P8B7</accession>
<dbReference type="SMART" id="SM00220">
    <property type="entry name" value="S_TKc"/>
    <property type="match status" value="1"/>
</dbReference>
<dbReference type="EMBL" id="JAULSW010000001">
    <property type="protein sequence ID" value="KAK3395236.1"/>
    <property type="molecule type" value="Genomic_DNA"/>
</dbReference>
<reference evidence="2" key="2">
    <citation type="submission" date="2023-06" db="EMBL/GenBank/DDBJ databases">
        <authorList>
            <consortium name="Lawrence Berkeley National Laboratory"/>
            <person name="Haridas S."/>
            <person name="Hensen N."/>
            <person name="Bonometti L."/>
            <person name="Westerberg I."/>
            <person name="Brannstrom I.O."/>
            <person name="Guillou S."/>
            <person name="Cros-Aarteil S."/>
            <person name="Calhoun S."/>
            <person name="Kuo A."/>
            <person name="Mondo S."/>
            <person name="Pangilinan J."/>
            <person name="Riley R."/>
            <person name="LaButti K."/>
            <person name="Andreopoulos B."/>
            <person name="Lipzen A."/>
            <person name="Chen C."/>
            <person name="Yanf M."/>
            <person name="Daum C."/>
            <person name="Ng V."/>
            <person name="Clum A."/>
            <person name="Steindorff A."/>
            <person name="Ohm R."/>
            <person name="Martin F."/>
            <person name="Silar P."/>
            <person name="Natvig D."/>
            <person name="Lalanne C."/>
            <person name="Gautier V."/>
            <person name="Ament-velasquez S.L."/>
            <person name="Kruys A."/>
            <person name="Hutchinson M.I."/>
            <person name="Powell A.J."/>
            <person name="Barry K."/>
            <person name="Miller A.N."/>
            <person name="Grigoriev I.V."/>
            <person name="Debuchy R."/>
            <person name="Gladieux P."/>
            <person name="Thoren M.H."/>
            <person name="Johannesson H."/>
        </authorList>
    </citation>
    <scope>NUCLEOTIDE SEQUENCE</scope>
    <source>
        <strain evidence="2">CBS 232.78</strain>
    </source>
</reference>
<evidence type="ECO:0000313" key="2">
    <source>
        <dbReference type="EMBL" id="KAK3395236.1"/>
    </source>
</evidence>
<dbReference type="GO" id="GO:0044773">
    <property type="term" value="P:mitotic DNA damage checkpoint signaling"/>
    <property type="evidence" value="ECO:0007669"/>
    <property type="project" value="TreeGrafter"/>
</dbReference>
<dbReference type="SUPFAM" id="SSF56112">
    <property type="entry name" value="Protein kinase-like (PK-like)"/>
    <property type="match status" value="1"/>
</dbReference>
<dbReference type="AlphaFoldDB" id="A0AAE0P8B7"/>
<dbReference type="InterPro" id="IPR011009">
    <property type="entry name" value="Kinase-like_dom_sf"/>
</dbReference>
<name>A0AAE0P8B7_9PEZI</name>
<dbReference type="PROSITE" id="PS50011">
    <property type="entry name" value="PROTEIN_KINASE_DOM"/>
    <property type="match status" value="1"/>
</dbReference>
<dbReference type="GO" id="GO:0004674">
    <property type="term" value="F:protein serine/threonine kinase activity"/>
    <property type="evidence" value="ECO:0007669"/>
    <property type="project" value="TreeGrafter"/>
</dbReference>
<dbReference type="InterPro" id="IPR008271">
    <property type="entry name" value="Ser/Thr_kinase_AS"/>
</dbReference>
<dbReference type="PANTHER" id="PTHR44167:SF24">
    <property type="entry name" value="SERINE_THREONINE-PROTEIN KINASE CHK2"/>
    <property type="match status" value="1"/>
</dbReference>
<dbReference type="Proteomes" id="UP001285441">
    <property type="component" value="Unassembled WGS sequence"/>
</dbReference>
<dbReference type="PANTHER" id="PTHR44167">
    <property type="entry name" value="OVARIAN-SPECIFIC SERINE/THREONINE-PROTEIN KINASE LOK-RELATED"/>
    <property type="match status" value="1"/>
</dbReference>
<dbReference type="InterPro" id="IPR000719">
    <property type="entry name" value="Prot_kinase_dom"/>
</dbReference>
<organism evidence="2 3">
    <name type="scientific">Podospora didyma</name>
    <dbReference type="NCBI Taxonomy" id="330526"/>
    <lineage>
        <taxon>Eukaryota</taxon>
        <taxon>Fungi</taxon>
        <taxon>Dikarya</taxon>
        <taxon>Ascomycota</taxon>
        <taxon>Pezizomycotina</taxon>
        <taxon>Sordariomycetes</taxon>
        <taxon>Sordariomycetidae</taxon>
        <taxon>Sordariales</taxon>
        <taxon>Podosporaceae</taxon>
        <taxon>Podospora</taxon>
    </lineage>
</organism>
<proteinExistence type="predicted"/>
<sequence>MAINNLHLGQWGSAGDMPCIYKVTICSKDKLLVRKVEGINEWADLGLCVVKEFELSNEQSTFELQKREAMKEAKLLSQARHRHVIKLCGTYSIGPDESSDSGESPWYGIIMEEANSSLSTYLKGIVDVPKSWFGCLVDTLAHIHGLGIRHRDIKPENILVVRGGKKGIPIIKLSDFGISQAGLGRTTPTTIPALARGRSESFCAPEVQHGSTRGRAADVFSLGAVLLEILIATSCADERTKLARIINQEGSQHYAANVEMVQQWMEEELKGKLDADWQRQILSLC</sequence>
<evidence type="ECO:0000313" key="3">
    <source>
        <dbReference type="Proteomes" id="UP001285441"/>
    </source>
</evidence>
<keyword evidence="2" id="KW-0418">Kinase</keyword>
<reference evidence="2" key="1">
    <citation type="journal article" date="2023" name="Mol. Phylogenet. Evol.">
        <title>Genome-scale phylogeny and comparative genomics of the fungal order Sordariales.</title>
        <authorList>
            <person name="Hensen N."/>
            <person name="Bonometti L."/>
            <person name="Westerberg I."/>
            <person name="Brannstrom I.O."/>
            <person name="Guillou S."/>
            <person name="Cros-Aarteil S."/>
            <person name="Calhoun S."/>
            <person name="Haridas S."/>
            <person name="Kuo A."/>
            <person name="Mondo S."/>
            <person name="Pangilinan J."/>
            <person name="Riley R."/>
            <person name="LaButti K."/>
            <person name="Andreopoulos B."/>
            <person name="Lipzen A."/>
            <person name="Chen C."/>
            <person name="Yan M."/>
            <person name="Daum C."/>
            <person name="Ng V."/>
            <person name="Clum A."/>
            <person name="Steindorff A."/>
            <person name="Ohm R.A."/>
            <person name="Martin F."/>
            <person name="Silar P."/>
            <person name="Natvig D.O."/>
            <person name="Lalanne C."/>
            <person name="Gautier V."/>
            <person name="Ament-Velasquez S.L."/>
            <person name="Kruys A."/>
            <person name="Hutchinson M.I."/>
            <person name="Powell A.J."/>
            <person name="Barry K."/>
            <person name="Miller A.N."/>
            <person name="Grigoriev I.V."/>
            <person name="Debuchy R."/>
            <person name="Gladieux P."/>
            <person name="Hiltunen Thoren M."/>
            <person name="Johannesson H."/>
        </authorList>
    </citation>
    <scope>NUCLEOTIDE SEQUENCE</scope>
    <source>
        <strain evidence="2">CBS 232.78</strain>
    </source>
</reference>
<dbReference type="Gene3D" id="1.10.510.10">
    <property type="entry name" value="Transferase(Phosphotransferase) domain 1"/>
    <property type="match status" value="1"/>
</dbReference>
<feature type="domain" description="Protein kinase" evidence="1">
    <location>
        <begin position="6"/>
        <end position="285"/>
    </location>
</feature>
<dbReference type="CDD" id="cd00180">
    <property type="entry name" value="PKc"/>
    <property type="match status" value="1"/>
</dbReference>
<protein>
    <submittedName>
        <fullName evidence="2">Kinase-like domain-containing protein</fullName>
    </submittedName>
</protein>
<dbReference type="GO" id="GO:0005524">
    <property type="term" value="F:ATP binding"/>
    <property type="evidence" value="ECO:0007669"/>
    <property type="project" value="InterPro"/>
</dbReference>
<dbReference type="GO" id="GO:0005634">
    <property type="term" value="C:nucleus"/>
    <property type="evidence" value="ECO:0007669"/>
    <property type="project" value="TreeGrafter"/>
</dbReference>
<keyword evidence="3" id="KW-1185">Reference proteome</keyword>
<gene>
    <name evidence="2" type="ORF">B0H63DRAFT_533895</name>
</gene>
<comment type="caution">
    <text evidence="2">The sequence shown here is derived from an EMBL/GenBank/DDBJ whole genome shotgun (WGS) entry which is preliminary data.</text>
</comment>
<dbReference type="Pfam" id="PF00069">
    <property type="entry name" value="Pkinase"/>
    <property type="match status" value="1"/>
</dbReference>
<evidence type="ECO:0000259" key="1">
    <source>
        <dbReference type="PROSITE" id="PS50011"/>
    </source>
</evidence>
<dbReference type="PROSITE" id="PS00108">
    <property type="entry name" value="PROTEIN_KINASE_ST"/>
    <property type="match status" value="1"/>
</dbReference>